<dbReference type="PANTHER" id="PTHR32419">
    <property type="entry name" value="GLUTATHIONYL-HYDROQUINONE REDUCTASE"/>
    <property type="match status" value="1"/>
</dbReference>
<dbReference type="InterPro" id="IPR010987">
    <property type="entry name" value="Glutathione-S-Trfase_C-like"/>
</dbReference>
<dbReference type="InterPro" id="IPR036282">
    <property type="entry name" value="Glutathione-S-Trfase_C_sf"/>
</dbReference>
<feature type="binding site" evidence="2">
    <location>
        <position position="91"/>
    </location>
    <ligand>
        <name>glutathione</name>
        <dbReference type="ChEBI" id="CHEBI:57925"/>
    </ligand>
</feature>
<feature type="binding site" evidence="2">
    <location>
        <begin position="142"/>
        <end position="143"/>
    </location>
    <ligand>
        <name>glutathione</name>
        <dbReference type="ChEBI" id="CHEBI:57925"/>
    </ligand>
</feature>
<dbReference type="RefSeq" id="WP_045053104.1">
    <property type="nucleotide sequence ID" value="NZ_CAWMDP010000059.1"/>
</dbReference>
<dbReference type="GO" id="GO:0004364">
    <property type="term" value="F:glutathione transferase activity"/>
    <property type="evidence" value="ECO:0007669"/>
    <property type="project" value="InterPro"/>
</dbReference>
<dbReference type="InterPro" id="IPR036249">
    <property type="entry name" value="Thioredoxin-like_sf"/>
</dbReference>
<dbReference type="SUPFAM" id="SSF47616">
    <property type="entry name" value="GST C-terminal domain-like"/>
    <property type="match status" value="1"/>
</dbReference>
<feature type="site" description="Lowers pKa of active site Cys" evidence="3">
    <location>
        <position position="290"/>
    </location>
</feature>
<dbReference type="SFLD" id="SFLDS00019">
    <property type="entry name" value="Glutathione_Transferase_(cytos"/>
    <property type="match status" value="1"/>
</dbReference>
<dbReference type="Gene3D" id="3.40.30.10">
    <property type="entry name" value="Glutaredoxin"/>
    <property type="match status" value="1"/>
</dbReference>
<dbReference type="Gene3D" id="1.20.1050.10">
    <property type="match status" value="1"/>
</dbReference>
<dbReference type="PANTHER" id="PTHR32419:SF6">
    <property type="entry name" value="GLUTATHIONE S-TRANSFERASE OMEGA-LIKE 1-RELATED"/>
    <property type="match status" value="1"/>
</dbReference>
<feature type="site" description="Lowers pKa of active site Cys" evidence="3">
    <location>
        <position position="247"/>
    </location>
</feature>
<dbReference type="GO" id="GO:0005737">
    <property type="term" value="C:cytoplasm"/>
    <property type="evidence" value="ECO:0007669"/>
    <property type="project" value="TreeGrafter"/>
</dbReference>
<evidence type="ECO:0000256" key="2">
    <source>
        <dbReference type="PIRSR" id="PIRSR015753-2"/>
    </source>
</evidence>
<feature type="active site" description="Nucleophile" evidence="1">
    <location>
        <position position="58"/>
    </location>
</feature>
<keyword evidence="6" id="KW-1185">Reference proteome</keyword>
<feature type="domain" description="GST C-terminal" evidence="4">
    <location>
        <begin position="163"/>
        <end position="293"/>
    </location>
</feature>
<name>A0A0D8ZX87_9CYAN</name>
<dbReference type="Pfam" id="PF13410">
    <property type="entry name" value="GST_C_2"/>
    <property type="match status" value="1"/>
</dbReference>
<dbReference type="Proteomes" id="UP000032452">
    <property type="component" value="Unassembled WGS sequence"/>
</dbReference>
<dbReference type="Pfam" id="PF13409">
    <property type="entry name" value="GST_N_2"/>
    <property type="match status" value="1"/>
</dbReference>
<dbReference type="InterPro" id="IPR047047">
    <property type="entry name" value="GST_Omega-like_C"/>
</dbReference>
<dbReference type="PROSITE" id="PS50405">
    <property type="entry name" value="GST_CTER"/>
    <property type="match status" value="1"/>
</dbReference>
<dbReference type="SFLD" id="SFLDG01206">
    <property type="entry name" value="Xi.1"/>
    <property type="match status" value="1"/>
</dbReference>
<feature type="active site" description="Proton donor/acceptor" evidence="1">
    <location>
        <position position="189"/>
    </location>
</feature>
<comment type="caution">
    <text evidence="5">The sequence shown here is derived from an EMBL/GenBank/DDBJ whole genome shotgun (WGS) entry which is preliminary data.</text>
</comment>
<feature type="binding site" evidence="2">
    <location>
        <begin position="124"/>
        <end position="127"/>
    </location>
    <ligand>
        <name>glutathione</name>
        <dbReference type="ChEBI" id="CHEBI:57925"/>
    </ligand>
</feature>
<evidence type="ECO:0000256" key="3">
    <source>
        <dbReference type="PIRSR" id="PIRSR015753-3"/>
    </source>
</evidence>
<dbReference type="AlphaFoldDB" id="A0A0D8ZX87"/>
<dbReference type="CDD" id="cd03190">
    <property type="entry name" value="GST_C_Omega_like"/>
    <property type="match status" value="1"/>
</dbReference>
<dbReference type="SFLD" id="SFLDG01148">
    <property type="entry name" value="Xi_(cytGST)"/>
    <property type="match status" value="1"/>
</dbReference>
<dbReference type="PATRIC" id="fig|1618023.3.peg.5020"/>
<protein>
    <submittedName>
        <fullName evidence="5">Glutathionyl-hydroquinone reductase YqjG</fullName>
    </submittedName>
</protein>
<dbReference type="InterPro" id="IPR004045">
    <property type="entry name" value="Glutathione_S-Trfase_N"/>
</dbReference>
<dbReference type="OrthoDB" id="9769158at2"/>
<dbReference type="InterPro" id="IPR016639">
    <property type="entry name" value="GST_Omega/GSH"/>
</dbReference>
<evidence type="ECO:0000259" key="4">
    <source>
        <dbReference type="PROSITE" id="PS50405"/>
    </source>
</evidence>
<proteinExistence type="predicted"/>
<reference evidence="5 6" key="1">
    <citation type="submission" date="2015-02" db="EMBL/GenBank/DDBJ databases">
        <title>Draft genome of a novel marine cyanobacterium (Chroococcales) isolated from South Atlantic Ocean.</title>
        <authorList>
            <person name="Rigonato J."/>
            <person name="Alvarenga D.O."/>
            <person name="Branco L.H."/>
            <person name="Varani A.M."/>
            <person name="Brandini F.P."/>
            <person name="Fiore M.F."/>
        </authorList>
    </citation>
    <scope>NUCLEOTIDE SEQUENCE [LARGE SCALE GENOMIC DNA]</scope>
    <source>
        <strain evidence="5 6">CENA595</strain>
    </source>
</reference>
<evidence type="ECO:0000313" key="6">
    <source>
        <dbReference type="Proteomes" id="UP000032452"/>
    </source>
</evidence>
<dbReference type="SUPFAM" id="SSF52833">
    <property type="entry name" value="Thioredoxin-like"/>
    <property type="match status" value="1"/>
</dbReference>
<sequence length="315" mass="36603">MTSGIMLAGKWITNKNQSNSEGKFNETPTTFRDRVTIDGKSGFKAEAGRYHLYVSLACPWAHRTLIMRELKRLQDAISVSIVAPIMSDKGWMFAPVEGASPDWVNHAQYLQEIYLKADPKYTGRVTVPVLWDKQSSTIVNNESREIMRMFDVEFAALATQKIDLYPQDLQQQIDETIEAIYLPINVGVYRAGFATSQAAYEEAVTELFEHLERWETVLGEQHYLCGDRLTEADICMFVTLYRFDCVYYSHFKCNLRRIIDYPHLWNYLKQLYQNPQFKATCNLDYIKRSYYMSMTEINPTRIVPKGPAIDFEERN</sequence>
<evidence type="ECO:0000256" key="1">
    <source>
        <dbReference type="PIRSR" id="PIRSR015753-1"/>
    </source>
</evidence>
<evidence type="ECO:0000313" key="5">
    <source>
        <dbReference type="EMBL" id="KJH73012.1"/>
    </source>
</evidence>
<dbReference type="InterPro" id="IPR040079">
    <property type="entry name" value="Glutathione_S-Trfase"/>
</dbReference>
<organism evidence="5 6">
    <name type="scientific">Aliterella atlantica CENA595</name>
    <dbReference type="NCBI Taxonomy" id="1618023"/>
    <lineage>
        <taxon>Bacteria</taxon>
        <taxon>Bacillati</taxon>
        <taxon>Cyanobacteriota</taxon>
        <taxon>Cyanophyceae</taxon>
        <taxon>Chroococcidiopsidales</taxon>
        <taxon>Aliterellaceae</taxon>
        <taxon>Aliterella</taxon>
    </lineage>
</organism>
<dbReference type="EMBL" id="JYON01000002">
    <property type="protein sequence ID" value="KJH73012.1"/>
    <property type="molecule type" value="Genomic_DNA"/>
</dbReference>
<dbReference type="PIRSF" id="PIRSF015753">
    <property type="entry name" value="GST"/>
    <property type="match status" value="1"/>
</dbReference>
<gene>
    <name evidence="5" type="ORF">UH38_02770</name>
</gene>
<accession>A0A0D8ZX87</accession>